<proteinExistence type="predicted"/>
<dbReference type="PROSITE" id="PS00018">
    <property type="entry name" value="EF_HAND_1"/>
    <property type="match status" value="1"/>
</dbReference>
<sequence>MRSFLLLFCVLSHIGSAVVHGTVEGVDAKTMGRFDDQMQEMDLDGNGRVDAQEIRSIFLDMSDSFVDRFMQNIDQDEDGSFSRDEYFDYAFSED</sequence>
<feature type="signal peptide" evidence="2">
    <location>
        <begin position="1"/>
        <end position="17"/>
    </location>
</feature>
<dbReference type="AlphaFoldDB" id="C5L3S9"/>
<keyword evidence="2" id="KW-0732">Signal</keyword>
<dbReference type="InterPro" id="IPR011992">
    <property type="entry name" value="EF-hand-dom_pair"/>
</dbReference>
<evidence type="ECO:0000256" key="2">
    <source>
        <dbReference type="SAM" id="SignalP"/>
    </source>
</evidence>
<dbReference type="RefSeq" id="XP_002776842.1">
    <property type="nucleotide sequence ID" value="XM_002776796.1"/>
</dbReference>
<evidence type="ECO:0000313" key="4">
    <source>
        <dbReference type="EMBL" id="EER08658.1"/>
    </source>
</evidence>
<keyword evidence="5" id="KW-1185">Reference proteome</keyword>
<dbReference type="InterPro" id="IPR018247">
    <property type="entry name" value="EF_Hand_1_Ca_BS"/>
</dbReference>
<dbReference type="Pfam" id="PF13499">
    <property type="entry name" value="EF-hand_7"/>
    <property type="match status" value="1"/>
</dbReference>
<name>C5L3S9_PERM5</name>
<gene>
    <name evidence="4" type="ORF">Pmar_PMAR017716</name>
</gene>
<evidence type="ECO:0000313" key="5">
    <source>
        <dbReference type="Proteomes" id="UP000007800"/>
    </source>
</evidence>
<dbReference type="InterPro" id="IPR002048">
    <property type="entry name" value="EF_hand_dom"/>
</dbReference>
<dbReference type="InParanoid" id="C5L3S9"/>
<reference evidence="4 5" key="1">
    <citation type="submission" date="2008-07" db="EMBL/GenBank/DDBJ databases">
        <authorList>
            <person name="El-Sayed N."/>
            <person name="Caler E."/>
            <person name="Inman J."/>
            <person name="Amedeo P."/>
            <person name="Hass B."/>
            <person name="Wortman J."/>
        </authorList>
    </citation>
    <scope>NUCLEOTIDE SEQUENCE [LARGE SCALE GENOMIC DNA]</scope>
    <source>
        <strain evidence="5">ATCC 50983 / TXsc</strain>
    </source>
</reference>
<dbReference type="SMART" id="SM00054">
    <property type="entry name" value="EFh"/>
    <property type="match status" value="2"/>
</dbReference>
<accession>C5L3S9</accession>
<dbReference type="EMBL" id="GG678922">
    <property type="protein sequence ID" value="EER08658.1"/>
    <property type="molecule type" value="Genomic_DNA"/>
</dbReference>
<feature type="domain" description="EF-hand" evidence="3">
    <location>
        <begin position="29"/>
        <end position="64"/>
    </location>
</feature>
<dbReference type="PROSITE" id="PS50222">
    <property type="entry name" value="EF_HAND_2"/>
    <property type="match status" value="1"/>
</dbReference>
<dbReference type="Gene3D" id="1.10.238.10">
    <property type="entry name" value="EF-hand"/>
    <property type="match status" value="1"/>
</dbReference>
<evidence type="ECO:0000256" key="1">
    <source>
        <dbReference type="ARBA" id="ARBA00022837"/>
    </source>
</evidence>
<dbReference type="GeneID" id="9042496"/>
<feature type="chain" id="PRO_5002952271" description="EF-hand domain-containing protein" evidence="2">
    <location>
        <begin position="18"/>
        <end position="94"/>
    </location>
</feature>
<dbReference type="SUPFAM" id="SSF47473">
    <property type="entry name" value="EF-hand"/>
    <property type="match status" value="1"/>
</dbReference>
<keyword evidence="1" id="KW-0106">Calcium</keyword>
<evidence type="ECO:0000259" key="3">
    <source>
        <dbReference type="PROSITE" id="PS50222"/>
    </source>
</evidence>
<dbReference type="GO" id="GO:0005509">
    <property type="term" value="F:calcium ion binding"/>
    <property type="evidence" value="ECO:0007669"/>
    <property type="project" value="InterPro"/>
</dbReference>
<dbReference type="Proteomes" id="UP000007800">
    <property type="component" value="Unassembled WGS sequence"/>
</dbReference>
<dbReference type="OrthoDB" id="10263155at2759"/>
<protein>
    <recommendedName>
        <fullName evidence="3">EF-hand domain-containing protein</fullName>
    </recommendedName>
</protein>
<organism evidence="5">
    <name type="scientific">Perkinsus marinus (strain ATCC 50983 / TXsc)</name>
    <dbReference type="NCBI Taxonomy" id="423536"/>
    <lineage>
        <taxon>Eukaryota</taxon>
        <taxon>Sar</taxon>
        <taxon>Alveolata</taxon>
        <taxon>Perkinsozoa</taxon>
        <taxon>Perkinsea</taxon>
        <taxon>Perkinsida</taxon>
        <taxon>Perkinsidae</taxon>
        <taxon>Perkinsus</taxon>
    </lineage>
</organism>